<dbReference type="EMBL" id="JBHSBH010000004">
    <property type="protein sequence ID" value="MFC3995495.1"/>
    <property type="molecule type" value="Genomic_DNA"/>
</dbReference>
<keyword evidence="4 5" id="KW-0560">Oxidoreductase</keyword>
<dbReference type="PIRSF" id="PIRSF000241">
    <property type="entry name" value="Urate_oxidase"/>
    <property type="match status" value="1"/>
</dbReference>
<dbReference type="EC" id="1.7.3.3" evidence="5 6"/>
<comment type="catalytic activity">
    <reaction evidence="5 6">
        <text>urate + O2 + H2O = 5-hydroxyisourate + H2O2</text>
        <dbReference type="Rhea" id="RHEA:21368"/>
        <dbReference type="ChEBI" id="CHEBI:15377"/>
        <dbReference type="ChEBI" id="CHEBI:15379"/>
        <dbReference type="ChEBI" id="CHEBI:16240"/>
        <dbReference type="ChEBI" id="CHEBI:17775"/>
        <dbReference type="ChEBI" id="CHEBI:18072"/>
        <dbReference type="EC" id="1.7.3.3"/>
    </reaction>
</comment>
<dbReference type="NCBIfam" id="TIGR03383">
    <property type="entry name" value="urate_oxi"/>
    <property type="match status" value="1"/>
</dbReference>
<dbReference type="InterPro" id="IPR019842">
    <property type="entry name" value="Uricase_CS"/>
</dbReference>
<name>A0ABV8FHA4_9ACTN</name>
<reference evidence="8" key="1">
    <citation type="journal article" date="2019" name="Int. J. Syst. Evol. Microbiol.">
        <title>The Global Catalogue of Microorganisms (GCM) 10K type strain sequencing project: providing services to taxonomists for standard genome sequencing and annotation.</title>
        <authorList>
            <consortium name="The Broad Institute Genomics Platform"/>
            <consortium name="The Broad Institute Genome Sequencing Center for Infectious Disease"/>
            <person name="Wu L."/>
            <person name="Ma J."/>
        </authorList>
    </citation>
    <scope>NUCLEOTIDE SEQUENCE [LARGE SCALE GENOMIC DNA]</scope>
    <source>
        <strain evidence="8">TBRC 1826</strain>
    </source>
</reference>
<evidence type="ECO:0000256" key="5">
    <source>
        <dbReference type="PIRNR" id="PIRNR000241"/>
    </source>
</evidence>
<organism evidence="7 8">
    <name type="scientific">Nocardiopsis sediminis</name>
    <dbReference type="NCBI Taxonomy" id="1778267"/>
    <lineage>
        <taxon>Bacteria</taxon>
        <taxon>Bacillati</taxon>
        <taxon>Actinomycetota</taxon>
        <taxon>Actinomycetes</taxon>
        <taxon>Streptosporangiales</taxon>
        <taxon>Nocardiopsidaceae</taxon>
        <taxon>Nocardiopsis</taxon>
    </lineage>
</organism>
<dbReference type="InterPro" id="IPR002042">
    <property type="entry name" value="Uricase"/>
</dbReference>
<comment type="function">
    <text evidence="5 6">Catalyzes the oxidation of uric acid to 5-hydroxyisourate, which is further processed to form (S)-allantoin.</text>
</comment>
<dbReference type="PANTHER" id="PTHR42874:SF1">
    <property type="entry name" value="URICASE"/>
    <property type="match status" value="1"/>
</dbReference>
<proteinExistence type="inferred from homology"/>
<evidence type="ECO:0000256" key="2">
    <source>
        <dbReference type="ARBA" id="ARBA00009760"/>
    </source>
</evidence>
<dbReference type="RefSeq" id="WP_378530657.1">
    <property type="nucleotide sequence ID" value="NZ_JBHSBH010000004.1"/>
</dbReference>
<sequence>MGIRLGDNQYGKAEVRLVHVARDTAVHRIKDVSVTSQLRGDLEAVHTAGDNSHCLATDTQKNTVYAFAKENGGIGAIEDFALLLARHFVGAHDYIHGARQEIHEYAWERIATSDGPHDHSFVRSGAETRTTVVTKDGDREWVVSGLEGLTVLKSTGSEFHGYPKTAYTTLPETADRILATDVKARWRYIGTGADWDASYAAVKALMLEAFATTHSLALQQTLYRMGTAVLEARPEIAEIRFSMPNKHHFLVDLSPFGLDNPNEVFFAADRPYGKIEAAVERDDAPPAGRAWESVPGFV</sequence>
<comment type="caution">
    <text evidence="7">The sequence shown here is derived from an EMBL/GenBank/DDBJ whole genome shotgun (WGS) entry which is preliminary data.</text>
</comment>
<evidence type="ECO:0000256" key="6">
    <source>
        <dbReference type="RuleBase" id="RU004455"/>
    </source>
</evidence>
<accession>A0ABV8FHA4</accession>
<keyword evidence="8" id="KW-1185">Reference proteome</keyword>
<gene>
    <name evidence="7" type="primary">pucL</name>
    <name evidence="7" type="ORF">ACFOVU_06195</name>
</gene>
<dbReference type="Pfam" id="PF01014">
    <property type="entry name" value="Uricase"/>
    <property type="match status" value="2"/>
</dbReference>
<dbReference type="GO" id="GO:0004846">
    <property type="term" value="F:urate oxidase activity"/>
    <property type="evidence" value="ECO:0007669"/>
    <property type="project" value="UniProtKB-EC"/>
</dbReference>
<dbReference type="SUPFAM" id="SSF55620">
    <property type="entry name" value="Tetrahydrobiopterin biosynthesis enzymes-like"/>
    <property type="match status" value="2"/>
</dbReference>
<keyword evidence="3 5" id="KW-0659">Purine metabolism</keyword>
<evidence type="ECO:0000313" key="8">
    <source>
        <dbReference type="Proteomes" id="UP001595847"/>
    </source>
</evidence>
<dbReference type="PANTHER" id="PTHR42874">
    <property type="entry name" value="URICASE"/>
    <property type="match status" value="1"/>
</dbReference>
<dbReference type="Gene3D" id="3.10.270.10">
    <property type="entry name" value="Urate Oxidase"/>
    <property type="match status" value="1"/>
</dbReference>
<evidence type="ECO:0000256" key="4">
    <source>
        <dbReference type="ARBA" id="ARBA00023002"/>
    </source>
</evidence>
<evidence type="ECO:0000256" key="1">
    <source>
        <dbReference type="ARBA" id="ARBA00004831"/>
    </source>
</evidence>
<comment type="similarity">
    <text evidence="2 5 6">Belongs to the uricase family.</text>
</comment>
<evidence type="ECO:0000256" key="3">
    <source>
        <dbReference type="ARBA" id="ARBA00022631"/>
    </source>
</evidence>
<protein>
    <recommendedName>
        <fullName evidence="5 6">Uricase</fullName>
        <ecNumber evidence="5 6">1.7.3.3</ecNumber>
    </recommendedName>
    <alternativeName>
        <fullName evidence="5">Urate oxidase</fullName>
    </alternativeName>
</protein>
<dbReference type="PROSITE" id="PS00366">
    <property type="entry name" value="URICASE"/>
    <property type="match status" value="1"/>
</dbReference>
<dbReference type="PRINTS" id="PR00093">
    <property type="entry name" value="URICASE"/>
</dbReference>
<evidence type="ECO:0000313" key="7">
    <source>
        <dbReference type="EMBL" id="MFC3995495.1"/>
    </source>
</evidence>
<dbReference type="Proteomes" id="UP001595847">
    <property type="component" value="Unassembled WGS sequence"/>
</dbReference>
<comment type="pathway">
    <text evidence="1 5">Purine metabolism; urate degradation; (S)-allantoin from urate: step 1/3.</text>
</comment>